<sequence length="39" mass="4413">MVAIQAWHSITKEDTQNLVMSMVHRLQAVIVCKGHATKH</sequence>
<reference evidence="1" key="1">
    <citation type="submission" date="2014-11" db="EMBL/GenBank/DDBJ databases">
        <authorList>
            <person name="Amaro Gonzalez C."/>
        </authorList>
    </citation>
    <scope>NUCLEOTIDE SEQUENCE</scope>
</reference>
<organism evidence="1">
    <name type="scientific">Anguilla anguilla</name>
    <name type="common">European freshwater eel</name>
    <name type="synonym">Muraena anguilla</name>
    <dbReference type="NCBI Taxonomy" id="7936"/>
    <lineage>
        <taxon>Eukaryota</taxon>
        <taxon>Metazoa</taxon>
        <taxon>Chordata</taxon>
        <taxon>Craniata</taxon>
        <taxon>Vertebrata</taxon>
        <taxon>Euteleostomi</taxon>
        <taxon>Actinopterygii</taxon>
        <taxon>Neopterygii</taxon>
        <taxon>Teleostei</taxon>
        <taxon>Anguilliformes</taxon>
        <taxon>Anguillidae</taxon>
        <taxon>Anguilla</taxon>
    </lineage>
</organism>
<dbReference type="AlphaFoldDB" id="A0A0E9U5B5"/>
<proteinExistence type="predicted"/>
<reference evidence="1" key="2">
    <citation type="journal article" date="2015" name="Fish Shellfish Immunol.">
        <title>Early steps in the European eel (Anguilla anguilla)-Vibrio vulnificus interaction in the gills: Role of the RtxA13 toxin.</title>
        <authorList>
            <person name="Callol A."/>
            <person name="Pajuelo D."/>
            <person name="Ebbesson L."/>
            <person name="Teles M."/>
            <person name="MacKenzie S."/>
            <person name="Amaro C."/>
        </authorList>
    </citation>
    <scope>NUCLEOTIDE SEQUENCE</scope>
</reference>
<dbReference type="GO" id="GO:0003676">
    <property type="term" value="F:nucleic acid binding"/>
    <property type="evidence" value="ECO:0007669"/>
    <property type="project" value="InterPro"/>
</dbReference>
<dbReference type="Gene3D" id="3.30.420.10">
    <property type="entry name" value="Ribonuclease H-like superfamily/Ribonuclease H"/>
    <property type="match status" value="1"/>
</dbReference>
<accession>A0A0E9U5B5</accession>
<dbReference type="EMBL" id="GBXM01048242">
    <property type="protein sequence ID" value="JAH60335.1"/>
    <property type="molecule type" value="Transcribed_RNA"/>
</dbReference>
<protein>
    <submittedName>
        <fullName evidence="1">Uncharacterized protein</fullName>
    </submittedName>
</protein>
<name>A0A0E9U5B5_ANGAN</name>
<evidence type="ECO:0000313" key="1">
    <source>
        <dbReference type="EMBL" id="JAH60335.1"/>
    </source>
</evidence>
<dbReference type="InterPro" id="IPR036397">
    <property type="entry name" value="RNaseH_sf"/>
</dbReference>